<dbReference type="KEGG" id="taer:GT409_14950"/>
<keyword evidence="9" id="KW-0808">Transferase</keyword>
<evidence type="ECO:0000313" key="9">
    <source>
        <dbReference type="EMBL" id="QHI70967.1"/>
    </source>
</evidence>
<dbReference type="PROSITE" id="PS00523">
    <property type="entry name" value="SULFATASE_1"/>
    <property type="match status" value="1"/>
</dbReference>
<organism evidence="9 10">
    <name type="scientific">Tichowtungia aerotolerans</name>
    <dbReference type="NCBI Taxonomy" id="2697043"/>
    <lineage>
        <taxon>Bacteria</taxon>
        <taxon>Pseudomonadati</taxon>
        <taxon>Kiritimatiellota</taxon>
        <taxon>Tichowtungiia</taxon>
        <taxon>Tichowtungiales</taxon>
        <taxon>Tichowtungiaceae</taxon>
        <taxon>Tichowtungia</taxon>
    </lineage>
</organism>
<feature type="domain" description="Sulfatase N-terminal" evidence="8">
    <location>
        <begin position="2"/>
        <end position="338"/>
    </location>
</feature>
<dbReference type="Gene3D" id="3.40.720.10">
    <property type="entry name" value="Alkaline Phosphatase, subunit A"/>
    <property type="match status" value="1"/>
</dbReference>
<dbReference type="Gene3D" id="3.30.1120.10">
    <property type="match status" value="1"/>
</dbReference>
<dbReference type="EMBL" id="CP047593">
    <property type="protein sequence ID" value="QHI70967.1"/>
    <property type="molecule type" value="Genomic_DNA"/>
</dbReference>
<keyword evidence="10" id="KW-1185">Reference proteome</keyword>
<keyword evidence="5 9" id="KW-0378">Hydrolase</keyword>
<dbReference type="PANTHER" id="PTHR42693:SF42">
    <property type="entry name" value="ARYLSULFATASE G"/>
    <property type="match status" value="1"/>
</dbReference>
<dbReference type="SUPFAM" id="SSF53649">
    <property type="entry name" value="Alkaline phosphatase-like"/>
    <property type="match status" value="1"/>
</dbReference>
<accession>A0A6P1MAL6</accession>
<dbReference type="InterPro" id="IPR017850">
    <property type="entry name" value="Alkaline_phosphatase_core_sf"/>
</dbReference>
<dbReference type="CDD" id="cd16144">
    <property type="entry name" value="ARS_like"/>
    <property type="match status" value="1"/>
</dbReference>
<evidence type="ECO:0000256" key="3">
    <source>
        <dbReference type="ARBA" id="ARBA00022723"/>
    </source>
</evidence>
<dbReference type="InterPro" id="IPR050738">
    <property type="entry name" value="Sulfatase"/>
</dbReference>
<comment type="cofactor">
    <cofactor evidence="1">
        <name>Ca(2+)</name>
        <dbReference type="ChEBI" id="CHEBI:29108"/>
    </cofactor>
</comment>
<dbReference type="GO" id="GO:0016740">
    <property type="term" value="F:transferase activity"/>
    <property type="evidence" value="ECO:0007669"/>
    <property type="project" value="UniProtKB-KW"/>
</dbReference>
<evidence type="ECO:0000259" key="8">
    <source>
        <dbReference type="Pfam" id="PF00884"/>
    </source>
</evidence>
<feature type="region of interest" description="Disordered" evidence="7">
    <location>
        <begin position="71"/>
        <end position="92"/>
    </location>
</feature>
<keyword evidence="3" id="KW-0479">Metal-binding</keyword>
<dbReference type="InterPro" id="IPR000917">
    <property type="entry name" value="Sulfatase_N"/>
</dbReference>
<proteinExistence type="inferred from homology"/>
<dbReference type="Pfam" id="PF00884">
    <property type="entry name" value="Sulfatase"/>
    <property type="match status" value="1"/>
</dbReference>
<dbReference type="AlphaFoldDB" id="A0A6P1MAL6"/>
<evidence type="ECO:0000256" key="4">
    <source>
        <dbReference type="ARBA" id="ARBA00022729"/>
    </source>
</evidence>
<sequence length="589" mass="65502">MLFIVVDDLGWKDTGCYGSTFYETPNVDRLAATGMRFTDAYSANPLCCPTRSSIMTGCYPVRTGFTAASGHVAGEHKHQESTSASPDQRAAGPSSINYLPPEYYTLGEAMKDAGYATAFLGKWHMGHPPYTPENNGFDFVVGGRAHPGPPGLDGTRKFFPPWDKTGTLPENPPSDLHIDDYLGTRAVEFINGHKDEPFFMCFWLYDVHAPFQSKPEYVEKWKKRADPDNPQHCPTMAAMVEVMDDNVGRVLDALEANGIEDDTIVIFTSDNGGNMYDVADETTPTNNEPLRSGKGNNYEGGVRIPLIVRWPGQTEPGSVNHSVISTVDHYPSILEMTGQGLRPDDHKDGVSYVSALESKPFDRGPTICDFTHFVPATMNVPNTWIRSGDWKLLKFWFDGADQQTRYELYNLKDDIGETKDLTAQYPEKVQAMAAVLDSYYKTTGSLQPNPNKAYNGRTVGVWSATGQGRVFAKDGALVMKAAQPQFDVRTRVTPSLVNSAWIEFDARSEKSNIIRVQWTSHGAPEFGAPERNADKTLSNDWKTFRVKMDFPSRIKDVRFVLSNAGDAAELRNVRLLTPDGSLITPYEFY</sequence>
<dbReference type="GO" id="GO:0004065">
    <property type="term" value="F:arylsulfatase activity"/>
    <property type="evidence" value="ECO:0007669"/>
    <property type="project" value="TreeGrafter"/>
</dbReference>
<dbReference type="Proteomes" id="UP000464954">
    <property type="component" value="Chromosome"/>
</dbReference>
<evidence type="ECO:0000313" key="10">
    <source>
        <dbReference type="Proteomes" id="UP000464954"/>
    </source>
</evidence>
<gene>
    <name evidence="9" type="ORF">GT409_14950</name>
</gene>
<dbReference type="InterPro" id="IPR024607">
    <property type="entry name" value="Sulfatase_CS"/>
</dbReference>
<evidence type="ECO:0000256" key="5">
    <source>
        <dbReference type="ARBA" id="ARBA00022801"/>
    </source>
</evidence>
<comment type="similarity">
    <text evidence="2">Belongs to the sulfatase family.</text>
</comment>
<evidence type="ECO:0000256" key="6">
    <source>
        <dbReference type="ARBA" id="ARBA00022837"/>
    </source>
</evidence>
<keyword evidence="6" id="KW-0106">Calcium</keyword>
<dbReference type="GO" id="GO:0046872">
    <property type="term" value="F:metal ion binding"/>
    <property type="evidence" value="ECO:0007669"/>
    <property type="project" value="UniProtKB-KW"/>
</dbReference>
<evidence type="ECO:0000256" key="2">
    <source>
        <dbReference type="ARBA" id="ARBA00008779"/>
    </source>
</evidence>
<protein>
    <submittedName>
        <fullName evidence="9">Sulfatase-like hydrolase/transferase</fullName>
    </submittedName>
</protein>
<evidence type="ECO:0000256" key="7">
    <source>
        <dbReference type="SAM" id="MobiDB-lite"/>
    </source>
</evidence>
<evidence type="ECO:0000256" key="1">
    <source>
        <dbReference type="ARBA" id="ARBA00001913"/>
    </source>
</evidence>
<dbReference type="PANTHER" id="PTHR42693">
    <property type="entry name" value="ARYLSULFATASE FAMILY MEMBER"/>
    <property type="match status" value="1"/>
</dbReference>
<name>A0A6P1MAL6_9BACT</name>
<keyword evidence="4" id="KW-0732">Signal</keyword>
<reference evidence="9 10" key="1">
    <citation type="submission" date="2020-01" db="EMBL/GenBank/DDBJ databases">
        <title>Ponticoccus aerotolerans gen. nov., sp. nov., an anaerobic bacterium and proposal of Ponticoccusceae fam. nov., Ponticoccusles ord. nov. and Ponticoccuse classis nov. in the phylum Kiritimatiellaeota.</title>
        <authorList>
            <person name="Zhou L.Y."/>
            <person name="Du Z.J."/>
        </authorList>
    </citation>
    <scope>NUCLEOTIDE SEQUENCE [LARGE SCALE GENOMIC DNA]</scope>
    <source>
        <strain evidence="9 10">S-5007</strain>
    </source>
</reference>